<keyword evidence="3" id="KW-1185">Reference proteome</keyword>
<name>A0ABT6DEY6_9BACT</name>
<evidence type="ECO:0000313" key="3">
    <source>
        <dbReference type="Proteomes" id="UP001152321"/>
    </source>
</evidence>
<feature type="signal peptide" evidence="1">
    <location>
        <begin position="1"/>
        <end position="26"/>
    </location>
</feature>
<gene>
    <name evidence="2" type="ORF">NWE73_03390</name>
</gene>
<evidence type="ECO:0000256" key="1">
    <source>
        <dbReference type="SAM" id="SignalP"/>
    </source>
</evidence>
<evidence type="ECO:0000313" key="2">
    <source>
        <dbReference type="EMBL" id="MDG0815391.1"/>
    </source>
</evidence>
<keyword evidence="1" id="KW-0732">Signal</keyword>
<dbReference type="RefSeq" id="WP_277576866.1">
    <property type="nucleotide sequence ID" value="NZ_JANRMI010000001.1"/>
</dbReference>
<organism evidence="2 3">
    <name type="scientific">Bdellovibrio svalbardensis</name>
    <dbReference type="NCBI Taxonomy" id="2972972"/>
    <lineage>
        <taxon>Bacteria</taxon>
        <taxon>Pseudomonadati</taxon>
        <taxon>Bdellovibrionota</taxon>
        <taxon>Bdellovibrionia</taxon>
        <taxon>Bdellovibrionales</taxon>
        <taxon>Pseudobdellovibrionaceae</taxon>
        <taxon>Bdellovibrio</taxon>
    </lineage>
</organism>
<reference evidence="2" key="1">
    <citation type="submission" date="2022-08" db="EMBL/GenBank/DDBJ databases">
        <title>Novel Bdellovibrio Species Isolated from Svalbard: Designation Bdellovibrio svalbardensis.</title>
        <authorList>
            <person name="Mitchell R.J."/>
            <person name="Choi S.Y."/>
        </authorList>
    </citation>
    <scope>NUCLEOTIDE SEQUENCE</scope>
    <source>
        <strain evidence="2">PAP01</strain>
    </source>
</reference>
<proteinExistence type="predicted"/>
<dbReference type="EMBL" id="JANRMI010000001">
    <property type="protein sequence ID" value="MDG0815391.1"/>
    <property type="molecule type" value="Genomic_DNA"/>
</dbReference>
<accession>A0ABT6DEY6</accession>
<sequence>MKIAQHVLSLTLSSGLLLSPILPAHAGGLDFLEPSKVATKVKNLIAKQRVGGTINIVDAPVYDGLSAALKYKIQSEPSYVDGFYTRLDKYTLDVNANPGDFIDGNDLPLGFSIDNKSEIIFARQFRKQSESLTALPYGPRNLPLSAEQAIRNLNPGDFVAITGKLSFVVSLGTDSPFSAIGSAGASTHAFVSGEFLIHTFRMPNNKLRVKLIALRGKGVGADGSVTLGNFKIVGFKYLDKRIKSWIDLDPLSLGLGKSSNHLFMLDYVFDLNNSQAAQAYDTLIQKKTRFKDLAFINPLEKSKSVQDDLLTDLSTVEEIAREDHELEPFKRRIDRIFKGSNDSLSTSSSFKFGLNILRFESGSTYAQNKVVHVDRDDTEQKYILDSYQTKKQINVIFGLFGDETRISSNMLFSADDNWVIRDFVALTLGREVKMKNVSKGDYKDIQEHVKSVIPASEYARIDWKKWDFSDGNRVNGYFRNELFFHPQAIRAIPKLDYPLAKVRFYNFIKTHGRPKAPPRDEDPFADSQQRMLGLDRYERDIENVAKALTLIFDPAKPSAERYNAFKNLKDHPLWQQYGGGFLMSLIPANQLNSLIAYEMTFSAKDVPTISYRFGNFEQEELYKSLMYIQRVISDRSFDLRLLTDETGEFKVY</sequence>
<feature type="chain" id="PRO_5046076233" evidence="1">
    <location>
        <begin position="27"/>
        <end position="652"/>
    </location>
</feature>
<dbReference type="Proteomes" id="UP001152321">
    <property type="component" value="Unassembled WGS sequence"/>
</dbReference>
<comment type="caution">
    <text evidence="2">The sequence shown here is derived from an EMBL/GenBank/DDBJ whole genome shotgun (WGS) entry which is preliminary data.</text>
</comment>
<protein>
    <submittedName>
        <fullName evidence="2">Uncharacterized protein</fullName>
    </submittedName>
</protein>